<protein>
    <recommendedName>
        <fullName evidence="2">DUF7455 domain-containing protein</fullName>
    </recommendedName>
</protein>
<gene>
    <name evidence="3" type="ORF">SAMN05660642_03230</name>
</gene>
<name>A0A1G9VRH3_9ACTN</name>
<evidence type="ECO:0000313" key="3">
    <source>
        <dbReference type="EMBL" id="SDM74717.1"/>
    </source>
</evidence>
<keyword evidence="4" id="KW-1185">Reference proteome</keyword>
<dbReference type="Pfam" id="PF24254">
    <property type="entry name" value="DUF7455"/>
    <property type="match status" value="1"/>
</dbReference>
<dbReference type="AlphaFoldDB" id="A0A1G9VRH3"/>
<dbReference type="EMBL" id="FNHE01000008">
    <property type="protein sequence ID" value="SDM74717.1"/>
    <property type="molecule type" value="Genomic_DNA"/>
</dbReference>
<organism evidence="3 4">
    <name type="scientific">Geodermatophilus siccatus</name>
    <dbReference type="NCBI Taxonomy" id="1137991"/>
    <lineage>
        <taxon>Bacteria</taxon>
        <taxon>Bacillati</taxon>
        <taxon>Actinomycetota</taxon>
        <taxon>Actinomycetes</taxon>
        <taxon>Geodermatophilales</taxon>
        <taxon>Geodermatophilaceae</taxon>
        <taxon>Geodermatophilus</taxon>
    </lineage>
</organism>
<feature type="domain" description="DUF7455" evidence="2">
    <location>
        <begin position="86"/>
        <end position="130"/>
    </location>
</feature>
<sequence>MQPVGTAEAIAVERSPSGSRGHREPAFPATDDLTRTRPHRRNQVSIATGDADVASAAPAVAPPTLADRCDASAVVGGPDGRTGRGACGAQALIRAVLPSGEDLVFCAHHGREHEVALAAAGATVHDGTGAITA</sequence>
<accession>A0A1G9VRH3</accession>
<evidence type="ECO:0000313" key="4">
    <source>
        <dbReference type="Proteomes" id="UP000198680"/>
    </source>
</evidence>
<dbReference type="Proteomes" id="UP000198680">
    <property type="component" value="Unassembled WGS sequence"/>
</dbReference>
<dbReference type="InterPro" id="IPR055878">
    <property type="entry name" value="DUF7455"/>
</dbReference>
<evidence type="ECO:0000256" key="1">
    <source>
        <dbReference type="SAM" id="MobiDB-lite"/>
    </source>
</evidence>
<reference evidence="4" key="1">
    <citation type="submission" date="2016-10" db="EMBL/GenBank/DDBJ databases">
        <authorList>
            <person name="Varghese N."/>
            <person name="Submissions S."/>
        </authorList>
    </citation>
    <scope>NUCLEOTIDE SEQUENCE [LARGE SCALE GENOMIC DNA]</scope>
    <source>
        <strain evidence="4">DSM 45419</strain>
    </source>
</reference>
<feature type="region of interest" description="Disordered" evidence="1">
    <location>
        <begin position="1"/>
        <end position="39"/>
    </location>
</feature>
<proteinExistence type="predicted"/>
<evidence type="ECO:0000259" key="2">
    <source>
        <dbReference type="Pfam" id="PF24254"/>
    </source>
</evidence>